<protein>
    <submittedName>
        <fullName evidence="1">Uncharacterized protein</fullName>
    </submittedName>
</protein>
<proteinExistence type="predicted"/>
<organism evidence="1 2">
    <name type="scientific">Colocasia esculenta</name>
    <name type="common">Wild taro</name>
    <name type="synonym">Arum esculentum</name>
    <dbReference type="NCBI Taxonomy" id="4460"/>
    <lineage>
        <taxon>Eukaryota</taxon>
        <taxon>Viridiplantae</taxon>
        <taxon>Streptophyta</taxon>
        <taxon>Embryophyta</taxon>
        <taxon>Tracheophyta</taxon>
        <taxon>Spermatophyta</taxon>
        <taxon>Magnoliopsida</taxon>
        <taxon>Liliopsida</taxon>
        <taxon>Araceae</taxon>
        <taxon>Aroideae</taxon>
        <taxon>Colocasieae</taxon>
        <taxon>Colocasia</taxon>
    </lineage>
</organism>
<dbReference type="Proteomes" id="UP000652761">
    <property type="component" value="Unassembled WGS sequence"/>
</dbReference>
<accession>A0A843UFB2</accession>
<reference evidence="1" key="1">
    <citation type="submission" date="2017-07" db="EMBL/GenBank/DDBJ databases">
        <title>Taro Niue Genome Assembly and Annotation.</title>
        <authorList>
            <person name="Atibalentja N."/>
            <person name="Keating K."/>
            <person name="Fields C.J."/>
        </authorList>
    </citation>
    <scope>NUCLEOTIDE SEQUENCE</scope>
    <source>
        <strain evidence="1">Niue_2</strain>
        <tissue evidence="1">Leaf</tissue>
    </source>
</reference>
<keyword evidence="2" id="KW-1185">Reference proteome</keyword>
<gene>
    <name evidence="1" type="ORF">Taro_013210</name>
</gene>
<sequence length="84" mass="10449">MDKAKGKLKDENPRAYRKWWEIIDERWEMTLHHELHVARYFFNPRYQYNESVHKDGEVLRWTINVIERMSRTMEERIQAQAEVN</sequence>
<name>A0A843UFB2_COLES</name>
<dbReference type="AlphaFoldDB" id="A0A843UFB2"/>
<dbReference type="EMBL" id="NMUH01000524">
    <property type="protein sequence ID" value="MQL80766.1"/>
    <property type="molecule type" value="Genomic_DNA"/>
</dbReference>
<evidence type="ECO:0000313" key="1">
    <source>
        <dbReference type="EMBL" id="MQL80766.1"/>
    </source>
</evidence>
<comment type="caution">
    <text evidence="1">The sequence shown here is derived from an EMBL/GenBank/DDBJ whole genome shotgun (WGS) entry which is preliminary data.</text>
</comment>
<dbReference type="OrthoDB" id="1738510at2759"/>
<evidence type="ECO:0000313" key="2">
    <source>
        <dbReference type="Proteomes" id="UP000652761"/>
    </source>
</evidence>